<accession>A0A4Y8L1B2</accession>
<dbReference type="AlphaFoldDB" id="A0A4Y8L1B2"/>
<dbReference type="OrthoDB" id="1240046at2"/>
<keyword evidence="3" id="KW-1185">Reference proteome</keyword>
<evidence type="ECO:0000313" key="2">
    <source>
        <dbReference type="EMBL" id="TFD96051.1"/>
    </source>
</evidence>
<protein>
    <recommendedName>
        <fullName evidence="4">C1q domain-containing protein</fullName>
    </recommendedName>
</protein>
<reference evidence="2 3" key="1">
    <citation type="submission" date="2019-03" db="EMBL/GenBank/DDBJ databases">
        <title>San Antonio Military Medical Center submission to MRSN (WRAIR), pending publication.</title>
        <authorList>
            <person name="Blyth D.M."/>
            <person name="Mccarthy S.L."/>
            <person name="Schall S.E."/>
            <person name="Stam J.A."/>
            <person name="Ong A.C."/>
            <person name="Mcgann P.T."/>
        </authorList>
    </citation>
    <scope>NUCLEOTIDE SEQUENCE [LARGE SCALE GENOMIC DNA]</scope>
    <source>
        <strain evidence="2 3">MRSN571793</strain>
    </source>
</reference>
<feature type="chain" id="PRO_5021264895" description="C1q domain-containing protein" evidence="1">
    <location>
        <begin position="22"/>
        <end position="255"/>
    </location>
</feature>
<evidence type="ECO:0008006" key="4">
    <source>
        <dbReference type="Google" id="ProtNLM"/>
    </source>
</evidence>
<organism evidence="2 3">
    <name type="scientific">Dysgonomonas capnocytophagoides</name>
    <dbReference type="NCBI Taxonomy" id="45254"/>
    <lineage>
        <taxon>Bacteria</taxon>
        <taxon>Pseudomonadati</taxon>
        <taxon>Bacteroidota</taxon>
        <taxon>Bacteroidia</taxon>
        <taxon>Bacteroidales</taxon>
        <taxon>Dysgonomonadaceae</taxon>
        <taxon>Dysgonomonas</taxon>
    </lineage>
</organism>
<sequence>MITKKIIGTLFFCAFSLSLLYSQVGINTSSPQGVLHIKSSIGTSDIVVSSAVGKEGYVGVGTLTPSHKLHINTTSALKALRISDTTEGAGKVLMSDREAGVALWREKQGSWFGALIYGAVTPTAASTAAHAVVYGASFVSDYAIGGVNQSTGKITVPYKGMYRISVFGSSIMHPSRYSGGYFIAGYLFIYADNVLIWGPHSLGNTNLSRMQYFSYTRLVYLQASSVLHLTTTNIVPAYADGLDNFSFYVELVKQM</sequence>
<comment type="caution">
    <text evidence="2">The sequence shown here is derived from an EMBL/GenBank/DDBJ whole genome shotgun (WGS) entry which is preliminary data.</text>
</comment>
<name>A0A4Y8L1B2_9BACT</name>
<dbReference type="EMBL" id="SOML01000006">
    <property type="protein sequence ID" value="TFD96051.1"/>
    <property type="molecule type" value="Genomic_DNA"/>
</dbReference>
<proteinExistence type="predicted"/>
<dbReference type="RefSeq" id="WP_134436433.1">
    <property type="nucleotide sequence ID" value="NZ_SOML01000006.1"/>
</dbReference>
<evidence type="ECO:0000256" key="1">
    <source>
        <dbReference type="SAM" id="SignalP"/>
    </source>
</evidence>
<feature type="signal peptide" evidence="1">
    <location>
        <begin position="1"/>
        <end position="21"/>
    </location>
</feature>
<keyword evidence="1" id="KW-0732">Signal</keyword>
<evidence type="ECO:0000313" key="3">
    <source>
        <dbReference type="Proteomes" id="UP000297861"/>
    </source>
</evidence>
<dbReference type="Proteomes" id="UP000297861">
    <property type="component" value="Unassembled WGS sequence"/>
</dbReference>
<gene>
    <name evidence="2" type="ORF">E2605_10685</name>
</gene>